<evidence type="ECO:0000256" key="1">
    <source>
        <dbReference type="SAM" id="Coils"/>
    </source>
</evidence>
<dbReference type="AlphaFoldDB" id="A0AA97NYU4"/>
<evidence type="ECO:0000256" key="2">
    <source>
        <dbReference type="SAM" id="MobiDB-lite"/>
    </source>
</evidence>
<proteinExistence type="predicted"/>
<feature type="region of interest" description="Disordered" evidence="2">
    <location>
        <begin position="289"/>
        <end position="346"/>
    </location>
</feature>
<organism evidence="3">
    <name type="scientific">Pyricularia oryzae (strain Y34)</name>
    <name type="common">Rice blast fungus</name>
    <name type="synonym">Magnaporthe oryzae</name>
    <dbReference type="NCBI Taxonomy" id="1143189"/>
    <lineage>
        <taxon>Eukaryota</taxon>
        <taxon>Fungi</taxon>
        <taxon>Dikarya</taxon>
        <taxon>Ascomycota</taxon>
        <taxon>Pezizomycotina</taxon>
        <taxon>Sordariomycetes</taxon>
        <taxon>Sordariomycetidae</taxon>
        <taxon>Magnaporthales</taxon>
        <taxon>Pyriculariaceae</taxon>
        <taxon>Pyricularia</taxon>
    </lineage>
</organism>
<sequence length="440" mass="50478">MSSQMKQILPTSSAVGLVDLPRLDCETPPISLHETQRDDTAAHSSRSIAALVFYLFQDLRLSQEKQKRRFDELEERTNCRLDNLEKTLDDRQKRHKDHVEEVLRRTQKCAADIEELAQAHAKADGIYARDERLKSEVTRLDERLNLSGNELQHLNEAVCSCVDKKNFEALLETKVQERLQDAEEKIMRQNKTLLDLSGELRRLKEEMRALEDQTRKTSKRRTSATVPRKVVDKLSRPETEPGDIYTAETQPLEQPILKFHYNLRPRSQPPVEKSEMVLAVSTFQKTSPIAPIKSHPQAGRKSPGTRTTGTTGKTIGVEKRTAAASDTDNVLNHLPSSKRRKRPSPQANLAKICCEAQWAYEKCPDEQSEHEFIAEFLKFSMKNLSPVDKKQLMEALGDLATTDIHGMPIFRQDTDWSDIWERLWTIKDVPGMYLRKSKRV</sequence>
<dbReference type="Proteomes" id="UP000011086">
    <property type="component" value="Unassembled WGS sequence"/>
</dbReference>
<reference evidence="3" key="1">
    <citation type="journal article" date="2012" name="PLoS Genet.">
        <title>Comparative analysis of the genomes of two field isolates of the rice blast fungus Magnaporthe oryzae.</title>
        <authorList>
            <person name="Xue M."/>
            <person name="Yang J."/>
            <person name="Li Z."/>
            <person name="Hu S."/>
            <person name="Yao N."/>
            <person name="Dean R.A."/>
            <person name="Zhao W."/>
            <person name="Shen M."/>
            <person name="Zhang H."/>
            <person name="Li C."/>
            <person name="Liu L."/>
            <person name="Cao L."/>
            <person name="Xu X."/>
            <person name="Xing Y."/>
            <person name="Hsiang T."/>
            <person name="Zhang Z."/>
            <person name="Xu J.R."/>
            <person name="Peng Y.L."/>
        </authorList>
    </citation>
    <scope>NUCLEOTIDE SEQUENCE</scope>
    <source>
        <strain evidence="3">Y34</strain>
    </source>
</reference>
<accession>A0AA97NYU4</accession>
<feature type="coiled-coil region" evidence="1">
    <location>
        <begin position="172"/>
        <end position="220"/>
    </location>
</feature>
<protein>
    <submittedName>
        <fullName evidence="3">Uncharacterized protein</fullName>
    </submittedName>
</protein>
<dbReference type="EMBL" id="JH793177">
    <property type="protein sequence ID" value="ELQ38889.1"/>
    <property type="molecule type" value="Genomic_DNA"/>
</dbReference>
<feature type="coiled-coil region" evidence="1">
    <location>
        <begin position="56"/>
        <end position="101"/>
    </location>
</feature>
<keyword evidence="1" id="KW-0175">Coiled coil</keyword>
<name>A0AA97NYU4_PYRO3</name>
<feature type="compositionally biased region" description="Low complexity" evidence="2">
    <location>
        <begin position="304"/>
        <end position="315"/>
    </location>
</feature>
<gene>
    <name evidence="3" type="ORF">OOU_Y34scaffold00522g44</name>
</gene>
<evidence type="ECO:0000313" key="3">
    <source>
        <dbReference type="EMBL" id="ELQ38889.1"/>
    </source>
</evidence>